<sequence>MTTDALPSRSRIVHEHLAAAGIQSHIVVLPDSARTAALAAQAIGCEVGAIANSLVLVADGEPILVMTSGAHRVDFAVLADSIGATTVAMAPAPVVRSATGQVIGGVAPVGHPAPLPTYLDEDLGAFDEIWTAGGTPETVMPLTFAQLKTVTAGRVVPVA</sequence>
<dbReference type="PANTHER" id="PTHR30411:SF1">
    <property type="entry name" value="CYTOPLASMIC PROTEIN"/>
    <property type="match status" value="1"/>
</dbReference>
<feature type="domain" description="YbaK/aminoacyl-tRNA synthetase-associated" evidence="1">
    <location>
        <begin position="32"/>
        <end position="148"/>
    </location>
</feature>
<dbReference type="Pfam" id="PF04073">
    <property type="entry name" value="tRNA_edit"/>
    <property type="match status" value="1"/>
</dbReference>
<organism evidence="2 3">
    <name type="scientific">Microbacterium bandirmense</name>
    <dbReference type="NCBI Taxonomy" id="3122050"/>
    <lineage>
        <taxon>Bacteria</taxon>
        <taxon>Bacillati</taxon>
        <taxon>Actinomycetota</taxon>
        <taxon>Actinomycetes</taxon>
        <taxon>Micrococcales</taxon>
        <taxon>Microbacteriaceae</taxon>
        <taxon>Microbacterium</taxon>
    </lineage>
</organism>
<dbReference type="InterPro" id="IPR036754">
    <property type="entry name" value="YbaK/aa-tRNA-synt-asso_dom_sf"/>
</dbReference>
<dbReference type="Gene3D" id="3.90.960.10">
    <property type="entry name" value="YbaK/aminoacyl-tRNA synthetase-associated domain"/>
    <property type="match status" value="1"/>
</dbReference>
<reference evidence="2 3" key="1">
    <citation type="submission" date="2024-02" db="EMBL/GenBank/DDBJ databases">
        <authorList>
            <person name="Saticioglu I.B."/>
        </authorList>
    </citation>
    <scope>NUCLEOTIDE SEQUENCE [LARGE SCALE GENOMIC DNA]</scope>
    <source>
        <strain evidence="2 3">Mu-80</strain>
    </source>
</reference>
<keyword evidence="3" id="KW-1185">Reference proteome</keyword>
<dbReference type="EMBL" id="JBBDGM010000003">
    <property type="protein sequence ID" value="MEJ1087758.1"/>
    <property type="molecule type" value="Genomic_DNA"/>
</dbReference>
<accession>A0ABU8L9F5</accession>
<proteinExistence type="predicted"/>
<dbReference type="CDD" id="cd04333">
    <property type="entry name" value="ProX_deacylase"/>
    <property type="match status" value="1"/>
</dbReference>
<gene>
    <name evidence="2" type="ORF">WDU99_05455</name>
</gene>
<dbReference type="SUPFAM" id="SSF55826">
    <property type="entry name" value="YbaK/ProRS associated domain"/>
    <property type="match status" value="1"/>
</dbReference>
<dbReference type="Proteomes" id="UP001371224">
    <property type="component" value="Unassembled WGS sequence"/>
</dbReference>
<dbReference type="RefSeq" id="WP_337331415.1">
    <property type="nucleotide sequence ID" value="NZ_JBBDGM010000003.1"/>
</dbReference>
<evidence type="ECO:0000259" key="1">
    <source>
        <dbReference type="Pfam" id="PF04073"/>
    </source>
</evidence>
<evidence type="ECO:0000313" key="3">
    <source>
        <dbReference type="Proteomes" id="UP001371224"/>
    </source>
</evidence>
<comment type="caution">
    <text evidence="2">The sequence shown here is derived from an EMBL/GenBank/DDBJ whole genome shotgun (WGS) entry which is preliminary data.</text>
</comment>
<dbReference type="InterPro" id="IPR007214">
    <property type="entry name" value="YbaK/aa-tRNA-synth-assoc-dom"/>
</dbReference>
<dbReference type="PANTHER" id="PTHR30411">
    <property type="entry name" value="CYTOPLASMIC PROTEIN"/>
    <property type="match status" value="1"/>
</dbReference>
<protein>
    <submittedName>
        <fullName evidence="2">YbaK/EbsC family protein</fullName>
    </submittedName>
</protein>
<evidence type="ECO:0000313" key="2">
    <source>
        <dbReference type="EMBL" id="MEJ1087758.1"/>
    </source>
</evidence>
<name>A0ABU8L9F5_9MICO</name>